<feature type="region of interest" description="Disordered" evidence="1">
    <location>
        <begin position="104"/>
        <end position="123"/>
    </location>
</feature>
<dbReference type="Gene3D" id="1.20.1290.10">
    <property type="entry name" value="AhpD-like"/>
    <property type="match status" value="1"/>
</dbReference>
<keyword evidence="4" id="KW-1185">Reference proteome</keyword>
<name>A0A5M8QX86_9BACT</name>
<organism evidence="3 4">
    <name type="scientific">Dyadobacter flavalbus</name>
    <dbReference type="NCBI Taxonomy" id="2579942"/>
    <lineage>
        <taxon>Bacteria</taxon>
        <taxon>Pseudomonadati</taxon>
        <taxon>Bacteroidota</taxon>
        <taxon>Cytophagia</taxon>
        <taxon>Cytophagales</taxon>
        <taxon>Spirosomataceae</taxon>
        <taxon>Dyadobacter</taxon>
    </lineage>
</organism>
<feature type="domain" description="Carboxymuconolactone decarboxylase-like" evidence="2">
    <location>
        <begin position="152"/>
        <end position="232"/>
    </location>
</feature>
<dbReference type="PANTHER" id="PTHR33570">
    <property type="entry name" value="4-CARBOXYMUCONOLACTONE DECARBOXYLASE FAMILY PROTEIN"/>
    <property type="match status" value="1"/>
</dbReference>
<dbReference type="SUPFAM" id="SSF69118">
    <property type="entry name" value="AhpD-like"/>
    <property type="match status" value="1"/>
</dbReference>
<dbReference type="PANTHER" id="PTHR33570:SF2">
    <property type="entry name" value="CARBOXYMUCONOLACTONE DECARBOXYLASE-LIKE DOMAIN-CONTAINING PROTEIN"/>
    <property type="match status" value="1"/>
</dbReference>
<sequence length="240" mass="26021">MKQLVILFIATFTISNLGYAQGKADLSQELDSKQKSLIEIAALTANGDLADLRSALNGALVAGLSINEIKEEFIHVSAYCGFPRALNGIITFNSVLDERKAKKINDPAGKAPTKPTESNKYESGKKVLESLTGQPDRYPKTGYAAFVPGIDTLLKEHLFNDIFTRGVLDYKQRELITVSILATLGGVESQLSGHIGISLHLGISKKQLQDLLNIIADKVGDQRAVEANKILERVSTGANR</sequence>
<dbReference type="OrthoDB" id="9812754at2"/>
<dbReference type="AlphaFoldDB" id="A0A5M8QX86"/>
<accession>A0A5M8QX86</accession>
<dbReference type="Proteomes" id="UP000323994">
    <property type="component" value="Unassembled WGS sequence"/>
</dbReference>
<dbReference type="GO" id="GO:0051920">
    <property type="term" value="F:peroxiredoxin activity"/>
    <property type="evidence" value="ECO:0007669"/>
    <property type="project" value="InterPro"/>
</dbReference>
<evidence type="ECO:0000313" key="4">
    <source>
        <dbReference type="Proteomes" id="UP000323994"/>
    </source>
</evidence>
<dbReference type="InterPro" id="IPR029032">
    <property type="entry name" value="AhpD-like"/>
</dbReference>
<evidence type="ECO:0000259" key="2">
    <source>
        <dbReference type="Pfam" id="PF02627"/>
    </source>
</evidence>
<dbReference type="InterPro" id="IPR052512">
    <property type="entry name" value="4CMD/NDH-1_regulator"/>
</dbReference>
<protein>
    <submittedName>
        <fullName evidence="3">Carboxymuconolactone decarboxylase family protein</fullName>
    </submittedName>
</protein>
<comment type="caution">
    <text evidence="3">The sequence shown here is derived from an EMBL/GenBank/DDBJ whole genome shotgun (WGS) entry which is preliminary data.</text>
</comment>
<dbReference type="InterPro" id="IPR003779">
    <property type="entry name" value="CMD-like"/>
</dbReference>
<feature type="domain" description="Carboxymuconolactone decarboxylase-like" evidence="2">
    <location>
        <begin position="25"/>
        <end position="87"/>
    </location>
</feature>
<proteinExistence type="predicted"/>
<reference evidence="3 4" key="1">
    <citation type="submission" date="2019-05" db="EMBL/GenBank/DDBJ databases">
        <authorList>
            <person name="Qu J.-H."/>
        </authorList>
    </citation>
    <scope>NUCLEOTIDE SEQUENCE [LARGE SCALE GENOMIC DNA]</scope>
    <source>
        <strain evidence="3 4">NS28</strain>
    </source>
</reference>
<dbReference type="RefSeq" id="WP_139011004.1">
    <property type="nucleotide sequence ID" value="NZ_VBSN01000026.1"/>
</dbReference>
<gene>
    <name evidence="3" type="ORF">FEM33_04995</name>
</gene>
<dbReference type="Pfam" id="PF02627">
    <property type="entry name" value="CMD"/>
    <property type="match status" value="2"/>
</dbReference>
<evidence type="ECO:0000313" key="3">
    <source>
        <dbReference type="EMBL" id="KAA6440887.1"/>
    </source>
</evidence>
<evidence type="ECO:0000256" key="1">
    <source>
        <dbReference type="SAM" id="MobiDB-lite"/>
    </source>
</evidence>
<dbReference type="EMBL" id="VBSN01000026">
    <property type="protein sequence ID" value="KAA6440887.1"/>
    <property type="molecule type" value="Genomic_DNA"/>
</dbReference>